<dbReference type="EMBL" id="LXQA010702122">
    <property type="protein sequence ID" value="MCI66775.1"/>
    <property type="molecule type" value="Genomic_DNA"/>
</dbReference>
<protein>
    <submittedName>
        <fullName evidence="2">Uncharacterized protein</fullName>
    </submittedName>
</protein>
<feature type="region of interest" description="Disordered" evidence="1">
    <location>
        <begin position="1"/>
        <end position="36"/>
    </location>
</feature>
<sequence>NVSSVDLDSRYSKKEHKEEKKLRKENKESDEASKEILRPIPDEEFKLISLGEDPSKGVKISI</sequence>
<proteinExistence type="predicted"/>
<evidence type="ECO:0000313" key="3">
    <source>
        <dbReference type="Proteomes" id="UP000265520"/>
    </source>
</evidence>
<organism evidence="2 3">
    <name type="scientific">Trifolium medium</name>
    <dbReference type="NCBI Taxonomy" id="97028"/>
    <lineage>
        <taxon>Eukaryota</taxon>
        <taxon>Viridiplantae</taxon>
        <taxon>Streptophyta</taxon>
        <taxon>Embryophyta</taxon>
        <taxon>Tracheophyta</taxon>
        <taxon>Spermatophyta</taxon>
        <taxon>Magnoliopsida</taxon>
        <taxon>eudicotyledons</taxon>
        <taxon>Gunneridae</taxon>
        <taxon>Pentapetalae</taxon>
        <taxon>rosids</taxon>
        <taxon>fabids</taxon>
        <taxon>Fabales</taxon>
        <taxon>Fabaceae</taxon>
        <taxon>Papilionoideae</taxon>
        <taxon>50 kb inversion clade</taxon>
        <taxon>NPAAA clade</taxon>
        <taxon>Hologalegina</taxon>
        <taxon>IRL clade</taxon>
        <taxon>Trifolieae</taxon>
        <taxon>Trifolium</taxon>
    </lineage>
</organism>
<accession>A0A392U401</accession>
<comment type="caution">
    <text evidence="2">The sequence shown here is derived from an EMBL/GenBank/DDBJ whole genome shotgun (WGS) entry which is preliminary data.</text>
</comment>
<keyword evidence="3" id="KW-1185">Reference proteome</keyword>
<name>A0A392U401_9FABA</name>
<evidence type="ECO:0000256" key="1">
    <source>
        <dbReference type="SAM" id="MobiDB-lite"/>
    </source>
</evidence>
<feature type="non-terminal residue" evidence="2">
    <location>
        <position position="1"/>
    </location>
</feature>
<evidence type="ECO:0000313" key="2">
    <source>
        <dbReference type="EMBL" id="MCI66775.1"/>
    </source>
</evidence>
<dbReference type="Proteomes" id="UP000265520">
    <property type="component" value="Unassembled WGS sequence"/>
</dbReference>
<reference evidence="2 3" key="1">
    <citation type="journal article" date="2018" name="Front. Plant Sci.">
        <title>Red Clover (Trifolium pratense) and Zigzag Clover (T. medium) - A Picture of Genomic Similarities and Differences.</title>
        <authorList>
            <person name="Dluhosova J."/>
            <person name="Istvanek J."/>
            <person name="Nedelnik J."/>
            <person name="Repkova J."/>
        </authorList>
    </citation>
    <scope>NUCLEOTIDE SEQUENCE [LARGE SCALE GENOMIC DNA]</scope>
    <source>
        <strain evidence="3">cv. 10/8</strain>
        <tissue evidence="2">Leaf</tissue>
    </source>
</reference>
<dbReference type="AlphaFoldDB" id="A0A392U401"/>
<feature type="compositionally biased region" description="Basic and acidic residues" evidence="1">
    <location>
        <begin position="7"/>
        <end position="36"/>
    </location>
</feature>